<keyword evidence="1" id="KW-0479">Metal-binding</keyword>
<feature type="compositionally biased region" description="Polar residues" evidence="2">
    <location>
        <begin position="658"/>
        <end position="667"/>
    </location>
</feature>
<feature type="compositionally biased region" description="Polar residues" evidence="2">
    <location>
        <begin position="807"/>
        <end position="820"/>
    </location>
</feature>
<dbReference type="EMBL" id="GBHO01043732">
    <property type="protein sequence ID" value="JAF99871.1"/>
    <property type="molecule type" value="Transcribed_RNA"/>
</dbReference>
<dbReference type="GO" id="GO:0005634">
    <property type="term" value="C:nucleus"/>
    <property type="evidence" value="ECO:0007669"/>
    <property type="project" value="TreeGrafter"/>
</dbReference>
<dbReference type="GO" id="GO:0006357">
    <property type="term" value="P:regulation of transcription by RNA polymerase II"/>
    <property type="evidence" value="ECO:0007669"/>
    <property type="project" value="TreeGrafter"/>
</dbReference>
<dbReference type="PANTHER" id="PTHR21564">
    <property type="entry name" value="BRAKELESS PROTEIN"/>
    <property type="match status" value="1"/>
</dbReference>
<feature type="compositionally biased region" description="Pro residues" evidence="2">
    <location>
        <begin position="211"/>
        <end position="220"/>
    </location>
</feature>
<protein>
    <recommendedName>
        <fullName evidence="3">C2H2-type domain-containing protein</fullName>
    </recommendedName>
</protein>
<organism evidence="4">
    <name type="scientific">Lygus hesperus</name>
    <name type="common">Western plant bug</name>
    <dbReference type="NCBI Taxonomy" id="30085"/>
    <lineage>
        <taxon>Eukaryota</taxon>
        <taxon>Metazoa</taxon>
        <taxon>Ecdysozoa</taxon>
        <taxon>Arthropoda</taxon>
        <taxon>Hexapoda</taxon>
        <taxon>Insecta</taxon>
        <taxon>Pterygota</taxon>
        <taxon>Neoptera</taxon>
        <taxon>Paraneoptera</taxon>
        <taxon>Hemiptera</taxon>
        <taxon>Heteroptera</taxon>
        <taxon>Panheteroptera</taxon>
        <taxon>Cimicomorpha</taxon>
        <taxon>Miridae</taxon>
        <taxon>Mirini</taxon>
        <taxon>Lygus</taxon>
    </lineage>
</organism>
<feature type="compositionally biased region" description="Basic and acidic residues" evidence="2">
    <location>
        <begin position="908"/>
        <end position="925"/>
    </location>
</feature>
<feature type="compositionally biased region" description="Basic and acidic residues" evidence="2">
    <location>
        <begin position="548"/>
        <end position="558"/>
    </location>
</feature>
<feature type="compositionally biased region" description="Pro residues" evidence="2">
    <location>
        <begin position="891"/>
        <end position="903"/>
    </location>
</feature>
<reference evidence="4" key="2">
    <citation type="submission" date="2014-07" db="EMBL/GenBank/DDBJ databases">
        <authorList>
            <person name="Hull J."/>
        </authorList>
    </citation>
    <scope>NUCLEOTIDE SEQUENCE</scope>
</reference>
<dbReference type="PANTHER" id="PTHR21564:SF5">
    <property type="entry name" value="SCRIBBLER, ISOFORM J"/>
    <property type="match status" value="1"/>
</dbReference>
<keyword evidence="1" id="KW-0863">Zinc-finger</keyword>
<feature type="region of interest" description="Disordered" evidence="2">
    <location>
        <begin position="620"/>
        <end position="766"/>
    </location>
</feature>
<feature type="compositionally biased region" description="Basic and acidic residues" evidence="2">
    <location>
        <begin position="86"/>
        <end position="101"/>
    </location>
</feature>
<feature type="region of interest" description="Disordered" evidence="2">
    <location>
        <begin position="188"/>
        <end position="290"/>
    </location>
</feature>
<feature type="compositionally biased region" description="Polar residues" evidence="2">
    <location>
        <begin position="1055"/>
        <end position="1072"/>
    </location>
</feature>
<feature type="compositionally biased region" description="Basic residues" evidence="2">
    <location>
        <begin position="483"/>
        <end position="497"/>
    </location>
</feature>
<feature type="compositionally biased region" description="Basic residues" evidence="2">
    <location>
        <begin position="76"/>
        <end position="85"/>
    </location>
</feature>
<feature type="region of interest" description="Disordered" evidence="2">
    <location>
        <begin position="859"/>
        <end position="946"/>
    </location>
</feature>
<feature type="compositionally biased region" description="Basic residues" evidence="2">
    <location>
        <begin position="378"/>
        <end position="387"/>
    </location>
</feature>
<gene>
    <name evidence="4" type="ORF">CM83_64671</name>
</gene>
<evidence type="ECO:0000259" key="3">
    <source>
        <dbReference type="PROSITE" id="PS50157"/>
    </source>
</evidence>
<feature type="compositionally biased region" description="Basic and acidic residues" evidence="2">
    <location>
        <begin position="703"/>
        <end position="716"/>
    </location>
</feature>
<feature type="compositionally biased region" description="Low complexity" evidence="2">
    <location>
        <begin position="188"/>
        <end position="197"/>
    </location>
</feature>
<name>A0A0A9VUC5_LYGHE</name>
<feature type="compositionally biased region" description="Pro residues" evidence="2">
    <location>
        <begin position="563"/>
        <end position="596"/>
    </location>
</feature>
<dbReference type="InterPro" id="IPR040010">
    <property type="entry name" value="ZN608/ZN609"/>
</dbReference>
<proteinExistence type="predicted"/>
<feature type="compositionally biased region" description="Acidic residues" evidence="2">
    <location>
        <begin position="503"/>
        <end position="518"/>
    </location>
</feature>
<dbReference type="PROSITE" id="PS00028">
    <property type="entry name" value="ZINC_FINGER_C2H2_1"/>
    <property type="match status" value="1"/>
</dbReference>
<feature type="compositionally biased region" description="Pro residues" evidence="2">
    <location>
        <begin position="461"/>
        <end position="472"/>
    </location>
</feature>
<feature type="region of interest" description="Disordered" evidence="2">
    <location>
        <begin position="360"/>
        <end position="601"/>
    </location>
</feature>
<feature type="compositionally biased region" description="Low complexity" evidence="2">
    <location>
        <begin position="243"/>
        <end position="283"/>
    </location>
</feature>
<feature type="compositionally biased region" description="Polar residues" evidence="2">
    <location>
        <begin position="389"/>
        <end position="416"/>
    </location>
</feature>
<evidence type="ECO:0000256" key="1">
    <source>
        <dbReference type="PROSITE-ProRule" id="PRU00042"/>
    </source>
</evidence>
<accession>A0A0A9VUC5</accession>
<dbReference type="AlphaFoldDB" id="A0A0A9VUC5"/>
<dbReference type="GO" id="GO:0008270">
    <property type="term" value="F:zinc ion binding"/>
    <property type="evidence" value="ECO:0007669"/>
    <property type="project" value="UniProtKB-KW"/>
</dbReference>
<feature type="domain" description="C2H2-type" evidence="3">
    <location>
        <begin position="474"/>
        <end position="504"/>
    </location>
</feature>
<feature type="region of interest" description="Disordered" evidence="2">
    <location>
        <begin position="48"/>
        <end position="127"/>
    </location>
</feature>
<feature type="compositionally biased region" description="Basic and acidic residues" evidence="2">
    <location>
        <begin position="740"/>
        <end position="763"/>
    </location>
</feature>
<feature type="compositionally biased region" description="Low complexity" evidence="2">
    <location>
        <begin position="1034"/>
        <end position="1048"/>
    </location>
</feature>
<sequence>MAASMRDGPSSGNHTTTAANFEYDDNEWDIGIGDLIIDLDADIEKTGVGEGSMAAPKPGKMHSPVEHQATVDKGLKMKIKRTKPGTKHEIVKSGENGDKHSNSAKRGSSGHKRDKKHGEKPSQKDVNGVVRCVERVVYPVIKTPPIKEKEPVMNKKVKGSVSAVASGSGVSAGATSVSAGVVLQCSTVPSSPGVPSGSGNGNQAPVLSPAQAPPQAPSPQAPSGLPTLQAVEPNRSVNQHVVSQSSLSSSGSLSPPPLTLQVLPTQSTSGQSHQTPLRPTSPSSTPPPLNHMPKELVDVCVGTSVGTITEPDCLGPCEPGTSVTLEGIVWHETEGVLVVNVTWRGKTYVGTLLDCTRHDWAPPRFCDSPTSDMDARTPKGRGKRGRTAAHSSLSDLSNFTETRSSVHSKLRSNNANLPKGRRGPGAASPTPFATPKTDATPGKRKTKTNEEEPAPKRKAPPSQPTSPLPPPTLLECPEPNCSKKYKHINGLKYHQSHAHGNPDDDETKESATSEEEEPTLMPEVVKKEEQCETTTPSTEDALGCPPELEEKPLPKYPEEQPSPIEPSPPVLATPTPPIIIPTTPPPPAPSPPPPPVEENVNLSILSQPPVLTKVPQFKVKPASALMSEEKKAPVTTPPNIPKQQTPPAINQKKKNRKSPTGSPDSTLPSPPGYDELEGGREEVQSPAYSDISDDGAPVLESEVEGKSKPSDKKEESPQLQHFGMYPYYTQPPYLVPSVSEKPKDPVPEKVEGKSIEKEKKETNPDYQQKILPQHYYQYGYHVPGFSYNMDGYPVVVDEKKDEKAPSASANTKTANNSTLHIPNPAKPKIDPVITKEKHQNDNHQILKESIDMKNQVNPGFLYHRQPNRPQEDVGGYYAIYPDRKDGAPSKATPPPTKTLPSPSPKHKEKPEDKKERREEEKKQEGVKPTMETQGPPPPPTSQYAYIHPGYMQSPHYGTLPFEPAVYRGMNPMLVSGYPNSHYLHPQLHAVPRYAPEDLSRSQSGKALDLLQHHASQYYTPSHKIHELQERAIKSPTPKTTTATPSPSSVAGPISTPVTSSAAVQVQGKSSSTDGKDARSPPPQRHVHTHHHTHVGLGYPILAGNYPAPYGAAVLATEHAAAVTSVPYQAK</sequence>
<feature type="region of interest" description="Disordered" evidence="2">
    <location>
        <begin position="801"/>
        <end position="826"/>
    </location>
</feature>
<dbReference type="InterPro" id="IPR013087">
    <property type="entry name" value="Znf_C2H2_type"/>
</dbReference>
<evidence type="ECO:0000313" key="4">
    <source>
        <dbReference type="EMBL" id="JAF99871.1"/>
    </source>
</evidence>
<evidence type="ECO:0000256" key="2">
    <source>
        <dbReference type="SAM" id="MobiDB-lite"/>
    </source>
</evidence>
<feature type="region of interest" description="Disordered" evidence="2">
    <location>
        <begin position="1034"/>
        <end position="1091"/>
    </location>
</feature>
<reference evidence="4" key="1">
    <citation type="journal article" date="2014" name="PLoS ONE">
        <title>Transcriptome-Based Identification of ABC Transporters in the Western Tarnished Plant Bug Lygus hesperus.</title>
        <authorList>
            <person name="Hull J.J."/>
            <person name="Chaney K."/>
            <person name="Geib S.M."/>
            <person name="Fabrick J.A."/>
            <person name="Brent C.S."/>
            <person name="Walsh D."/>
            <person name="Lavine L.C."/>
        </authorList>
    </citation>
    <scope>NUCLEOTIDE SEQUENCE</scope>
</reference>
<feature type="compositionally biased region" description="Basic and acidic residues" evidence="2">
    <location>
        <begin position="63"/>
        <end position="75"/>
    </location>
</feature>
<keyword evidence="1" id="KW-0862">Zinc</keyword>
<dbReference type="PROSITE" id="PS50157">
    <property type="entry name" value="ZINC_FINGER_C2H2_2"/>
    <property type="match status" value="1"/>
</dbReference>